<proteinExistence type="predicted"/>
<feature type="transmembrane region" description="Helical" evidence="1">
    <location>
        <begin position="86"/>
        <end position="104"/>
    </location>
</feature>
<reference evidence="2" key="1">
    <citation type="submission" date="2023-06" db="EMBL/GenBank/DDBJ databases">
        <title>Genomic of Parafulvivirga corallium.</title>
        <authorList>
            <person name="Wang G."/>
        </authorList>
    </citation>
    <scope>NUCLEOTIDE SEQUENCE</scope>
    <source>
        <strain evidence="2">BMA10</strain>
    </source>
</reference>
<gene>
    <name evidence="2" type="ORF">QQ008_01625</name>
</gene>
<sequence>MYNSLLFVHSWLRWIILALALIVIIKAFIGWFGNKDYSKGDNALSASFVGTLHLQALIGLILYVFLSPITQSAFQNFGGAMKDAALRYWAVEHILAMLVGVIIAQIGRSRSKKAVEAVKKHKTTAIFYLIALIVILSRVPFNEAGRLFR</sequence>
<comment type="caution">
    <text evidence="2">The sequence shown here is derived from an EMBL/GenBank/DDBJ whole genome shotgun (WGS) entry which is preliminary data.</text>
</comment>
<dbReference type="RefSeq" id="WP_346750057.1">
    <property type="nucleotide sequence ID" value="NZ_JAUJEA010000001.1"/>
</dbReference>
<accession>A0ABT8KH29</accession>
<evidence type="ECO:0000313" key="3">
    <source>
        <dbReference type="Proteomes" id="UP001172082"/>
    </source>
</evidence>
<feature type="transmembrane region" description="Helical" evidence="1">
    <location>
        <begin position="125"/>
        <end position="141"/>
    </location>
</feature>
<dbReference type="Proteomes" id="UP001172082">
    <property type="component" value="Unassembled WGS sequence"/>
</dbReference>
<evidence type="ECO:0000313" key="2">
    <source>
        <dbReference type="EMBL" id="MDN5200030.1"/>
    </source>
</evidence>
<feature type="transmembrane region" description="Helical" evidence="1">
    <location>
        <begin position="44"/>
        <end position="66"/>
    </location>
</feature>
<protein>
    <recommendedName>
        <fullName evidence="4">Cytochrome B</fullName>
    </recommendedName>
</protein>
<organism evidence="2 3">
    <name type="scientific">Splendidivirga corallicola</name>
    <dbReference type="NCBI Taxonomy" id="3051826"/>
    <lineage>
        <taxon>Bacteria</taxon>
        <taxon>Pseudomonadati</taxon>
        <taxon>Bacteroidota</taxon>
        <taxon>Cytophagia</taxon>
        <taxon>Cytophagales</taxon>
        <taxon>Splendidivirgaceae</taxon>
        <taxon>Splendidivirga</taxon>
    </lineage>
</organism>
<evidence type="ECO:0000256" key="1">
    <source>
        <dbReference type="SAM" id="Phobius"/>
    </source>
</evidence>
<dbReference type="EMBL" id="JAUJEA010000001">
    <property type="protein sequence ID" value="MDN5200030.1"/>
    <property type="molecule type" value="Genomic_DNA"/>
</dbReference>
<keyword evidence="1" id="KW-1133">Transmembrane helix</keyword>
<keyword evidence="1" id="KW-0812">Transmembrane</keyword>
<keyword evidence="1" id="KW-0472">Membrane</keyword>
<keyword evidence="3" id="KW-1185">Reference proteome</keyword>
<evidence type="ECO:0008006" key="4">
    <source>
        <dbReference type="Google" id="ProtNLM"/>
    </source>
</evidence>
<name>A0ABT8KH29_9BACT</name>
<feature type="transmembrane region" description="Helical" evidence="1">
    <location>
        <begin position="12"/>
        <end position="32"/>
    </location>
</feature>